<evidence type="ECO:0000313" key="2">
    <source>
        <dbReference type="EMBL" id="KAL2074363.1"/>
    </source>
</evidence>
<proteinExistence type="predicted"/>
<accession>A0ABR4CY97</accession>
<sequence length="99" mass="11058">MFMLSQSLKREGEVEKEMTTRIPRSLRENSSVVEGGQRCACCFPSTPRHRRRHHGQVSRDFERFGRGKDLGSVGSCEHEADGLAAQALLDVGLILEMPS</sequence>
<evidence type="ECO:0000256" key="1">
    <source>
        <dbReference type="SAM" id="MobiDB-lite"/>
    </source>
</evidence>
<organism evidence="2 3">
    <name type="scientific">Oculimacula yallundae</name>
    <dbReference type="NCBI Taxonomy" id="86028"/>
    <lineage>
        <taxon>Eukaryota</taxon>
        <taxon>Fungi</taxon>
        <taxon>Dikarya</taxon>
        <taxon>Ascomycota</taxon>
        <taxon>Pezizomycotina</taxon>
        <taxon>Leotiomycetes</taxon>
        <taxon>Helotiales</taxon>
        <taxon>Ploettnerulaceae</taxon>
        <taxon>Oculimacula</taxon>
    </lineage>
</organism>
<evidence type="ECO:0000313" key="3">
    <source>
        <dbReference type="Proteomes" id="UP001595075"/>
    </source>
</evidence>
<name>A0ABR4CY97_9HELO</name>
<gene>
    <name evidence="2" type="ORF">VTL71DRAFT_8141</name>
</gene>
<comment type="caution">
    <text evidence="2">The sequence shown here is derived from an EMBL/GenBank/DDBJ whole genome shotgun (WGS) entry which is preliminary data.</text>
</comment>
<dbReference type="EMBL" id="JAZHXI010000002">
    <property type="protein sequence ID" value="KAL2074363.1"/>
    <property type="molecule type" value="Genomic_DNA"/>
</dbReference>
<reference evidence="2 3" key="1">
    <citation type="journal article" date="2024" name="Commun. Biol.">
        <title>Comparative genomic analysis of thermophilic fungi reveals convergent evolutionary adaptations and gene losses.</title>
        <authorList>
            <person name="Steindorff A.S."/>
            <person name="Aguilar-Pontes M.V."/>
            <person name="Robinson A.J."/>
            <person name="Andreopoulos B."/>
            <person name="LaButti K."/>
            <person name="Kuo A."/>
            <person name="Mondo S."/>
            <person name="Riley R."/>
            <person name="Otillar R."/>
            <person name="Haridas S."/>
            <person name="Lipzen A."/>
            <person name="Grimwood J."/>
            <person name="Schmutz J."/>
            <person name="Clum A."/>
            <person name="Reid I.D."/>
            <person name="Moisan M.C."/>
            <person name="Butler G."/>
            <person name="Nguyen T.T.M."/>
            <person name="Dewar K."/>
            <person name="Conant G."/>
            <person name="Drula E."/>
            <person name="Henrissat B."/>
            <person name="Hansel C."/>
            <person name="Singer S."/>
            <person name="Hutchinson M.I."/>
            <person name="de Vries R.P."/>
            <person name="Natvig D.O."/>
            <person name="Powell A.J."/>
            <person name="Tsang A."/>
            <person name="Grigoriev I.V."/>
        </authorList>
    </citation>
    <scope>NUCLEOTIDE SEQUENCE [LARGE SCALE GENOMIC DNA]</scope>
    <source>
        <strain evidence="2 3">CBS 494.80</strain>
    </source>
</reference>
<dbReference type="Proteomes" id="UP001595075">
    <property type="component" value="Unassembled WGS sequence"/>
</dbReference>
<feature type="non-terminal residue" evidence="2">
    <location>
        <position position="99"/>
    </location>
</feature>
<protein>
    <submittedName>
        <fullName evidence="2">Uncharacterized protein</fullName>
    </submittedName>
</protein>
<keyword evidence="3" id="KW-1185">Reference proteome</keyword>
<feature type="region of interest" description="Disordered" evidence="1">
    <location>
        <begin position="1"/>
        <end position="29"/>
    </location>
</feature>
<feature type="compositionally biased region" description="Basic and acidic residues" evidence="1">
    <location>
        <begin position="8"/>
        <end position="19"/>
    </location>
</feature>